<organism evidence="1 2">
    <name type="scientific">Eragrostis curvula</name>
    <name type="common">weeping love grass</name>
    <dbReference type="NCBI Taxonomy" id="38414"/>
    <lineage>
        <taxon>Eukaryota</taxon>
        <taxon>Viridiplantae</taxon>
        <taxon>Streptophyta</taxon>
        <taxon>Embryophyta</taxon>
        <taxon>Tracheophyta</taxon>
        <taxon>Spermatophyta</taxon>
        <taxon>Magnoliopsida</taxon>
        <taxon>Liliopsida</taxon>
        <taxon>Poales</taxon>
        <taxon>Poaceae</taxon>
        <taxon>PACMAD clade</taxon>
        <taxon>Chloridoideae</taxon>
        <taxon>Eragrostideae</taxon>
        <taxon>Eragrostidinae</taxon>
        <taxon>Eragrostis</taxon>
    </lineage>
</organism>
<comment type="caution">
    <text evidence="1">The sequence shown here is derived from an EMBL/GenBank/DDBJ whole genome shotgun (WGS) entry which is preliminary data.</text>
</comment>
<evidence type="ECO:0000313" key="2">
    <source>
        <dbReference type="Proteomes" id="UP000324897"/>
    </source>
</evidence>
<dbReference type="Proteomes" id="UP000324897">
    <property type="component" value="Chromosome 4"/>
</dbReference>
<evidence type="ECO:0000313" key="1">
    <source>
        <dbReference type="EMBL" id="TVU37635.1"/>
    </source>
</evidence>
<dbReference type="EMBL" id="RWGY01000007">
    <property type="protein sequence ID" value="TVU37635.1"/>
    <property type="molecule type" value="Genomic_DNA"/>
</dbReference>
<accession>A0A5J9VQ63</accession>
<sequence>MPPQSDAPRRGSSNSPSWSFPPSTWVVAVLELPALTSLEQPRLQFATTSRLLVYPSCHTPTSSEQLRLYLVPISLLLVVDPSRRASLVGAASAAKALGLGFGLLRVDKVAPRASPLGRHVVGANRARHRRELSNGKLGWVSYWERKSPQLYTGRAHRLNLCVLCLQNSDDTLKLSLKSQRRICHKFRDAVEQIRQILLLISFAYAPDQLEVAWILGAYSLMYEIEVYIKPRSPLLDHEDFRNKIIRGINKVYL</sequence>
<gene>
    <name evidence="1" type="ORF">EJB05_10960</name>
</gene>
<reference evidence="1 2" key="1">
    <citation type="journal article" date="2019" name="Sci. Rep.">
        <title>A high-quality genome of Eragrostis curvula grass provides insights into Poaceae evolution and supports new strategies to enhance forage quality.</title>
        <authorList>
            <person name="Carballo J."/>
            <person name="Santos B.A.C.M."/>
            <person name="Zappacosta D."/>
            <person name="Garbus I."/>
            <person name="Selva J.P."/>
            <person name="Gallo C.A."/>
            <person name="Diaz A."/>
            <person name="Albertini E."/>
            <person name="Caccamo M."/>
            <person name="Echenique V."/>
        </authorList>
    </citation>
    <scope>NUCLEOTIDE SEQUENCE [LARGE SCALE GENOMIC DNA]</scope>
    <source>
        <strain evidence="2">cv. Victoria</strain>
        <tissue evidence="1">Leaf</tissue>
    </source>
</reference>
<keyword evidence="2" id="KW-1185">Reference proteome</keyword>
<dbReference type="AlphaFoldDB" id="A0A5J9VQ63"/>
<proteinExistence type="predicted"/>
<feature type="non-terminal residue" evidence="1">
    <location>
        <position position="1"/>
    </location>
</feature>
<protein>
    <submittedName>
        <fullName evidence="1">Uncharacterized protein</fullName>
    </submittedName>
</protein>
<name>A0A5J9VQ63_9POAL</name>
<dbReference type="Gramene" id="TVU37635">
    <property type="protein sequence ID" value="TVU37635"/>
    <property type="gene ID" value="EJB05_10960"/>
</dbReference>